<evidence type="ECO:0000256" key="1">
    <source>
        <dbReference type="SAM" id="MobiDB-lite"/>
    </source>
</evidence>
<reference evidence="2 3" key="1">
    <citation type="submission" date="2024-01" db="EMBL/GenBank/DDBJ databases">
        <title>The complete chloroplast genome sequence of Lithospermum erythrorhizon: insights into the phylogenetic relationship among Boraginaceae species and the maternal lineages of purple gromwells.</title>
        <authorList>
            <person name="Okada T."/>
            <person name="Watanabe K."/>
        </authorList>
    </citation>
    <scope>NUCLEOTIDE SEQUENCE [LARGE SCALE GENOMIC DNA]</scope>
</reference>
<organism evidence="2 3">
    <name type="scientific">Lithospermum erythrorhizon</name>
    <name type="common">Purple gromwell</name>
    <name type="synonym">Lithospermum officinale var. erythrorhizon</name>
    <dbReference type="NCBI Taxonomy" id="34254"/>
    <lineage>
        <taxon>Eukaryota</taxon>
        <taxon>Viridiplantae</taxon>
        <taxon>Streptophyta</taxon>
        <taxon>Embryophyta</taxon>
        <taxon>Tracheophyta</taxon>
        <taxon>Spermatophyta</taxon>
        <taxon>Magnoliopsida</taxon>
        <taxon>eudicotyledons</taxon>
        <taxon>Gunneridae</taxon>
        <taxon>Pentapetalae</taxon>
        <taxon>asterids</taxon>
        <taxon>lamiids</taxon>
        <taxon>Boraginales</taxon>
        <taxon>Boraginaceae</taxon>
        <taxon>Boraginoideae</taxon>
        <taxon>Lithospermeae</taxon>
        <taxon>Lithospermum</taxon>
    </lineage>
</organism>
<name>A0AAV3Q0I6_LITER</name>
<proteinExistence type="predicted"/>
<protein>
    <submittedName>
        <fullName evidence="2">Uncharacterized protein</fullName>
    </submittedName>
</protein>
<evidence type="ECO:0000313" key="3">
    <source>
        <dbReference type="Proteomes" id="UP001454036"/>
    </source>
</evidence>
<sequence length="129" mass="15178">MWQSEESHNVLSNLSSTLGKNARRGRENHPKVMSTRGETQKENDNSPKEREKLKRPVPHEEIVKVSFEKEEPERTFQVGTMLKKNHKEGLICLIRDYKLRCIGCTWTLCTSPLSKRNERLMMRITKRLE</sequence>
<dbReference type="EMBL" id="BAABME010002761">
    <property type="protein sequence ID" value="GAA0155973.1"/>
    <property type="molecule type" value="Genomic_DNA"/>
</dbReference>
<accession>A0AAV3Q0I6</accession>
<feature type="compositionally biased region" description="Polar residues" evidence="1">
    <location>
        <begin position="9"/>
        <end position="19"/>
    </location>
</feature>
<feature type="compositionally biased region" description="Basic and acidic residues" evidence="1">
    <location>
        <begin position="38"/>
        <end position="58"/>
    </location>
</feature>
<dbReference type="AlphaFoldDB" id="A0AAV3Q0I6"/>
<comment type="caution">
    <text evidence="2">The sequence shown here is derived from an EMBL/GenBank/DDBJ whole genome shotgun (WGS) entry which is preliminary data.</text>
</comment>
<keyword evidence="3" id="KW-1185">Reference proteome</keyword>
<dbReference type="Proteomes" id="UP001454036">
    <property type="component" value="Unassembled WGS sequence"/>
</dbReference>
<evidence type="ECO:0000313" key="2">
    <source>
        <dbReference type="EMBL" id="GAA0155973.1"/>
    </source>
</evidence>
<gene>
    <name evidence="2" type="ORF">LIER_13578</name>
</gene>
<feature type="region of interest" description="Disordered" evidence="1">
    <location>
        <begin position="1"/>
        <end position="58"/>
    </location>
</feature>